<accession>A0A9X1TAM4</accession>
<dbReference type="CDD" id="cd02440">
    <property type="entry name" value="AdoMet_MTases"/>
    <property type="match status" value="1"/>
</dbReference>
<organism evidence="2 3">
    <name type="scientific">Dyadobacter fanqingshengii</name>
    <dbReference type="NCBI Taxonomy" id="2906443"/>
    <lineage>
        <taxon>Bacteria</taxon>
        <taxon>Pseudomonadati</taxon>
        <taxon>Bacteroidota</taxon>
        <taxon>Cytophagia</taxon>
        <taxon>Cytophagales</taxon>
        <taxon>Spirosomataceae</taxon>
        <taxon>Dyadobacter</taxon>
    </lineage>
</organism>
<dbReference type="SUPFAM" id="SSF53335">
    <property type="entry name" value="S-adenosyl-L-methionine-dependent methyltransferases"/>
    <property type="match status" value="1"/>
</dbReference>
<dbReference type="GO" id="GO:0030798">
    <property type="term" value="F:trans-aconitate 2-methyltransferase activity"/>
    <property type="evidence" value="ECO:0007669"/>
    <property type="project" value="InterPro"/>
</dbReference>
<comment type="caution">
    <text evidence="2">The sequence shown here is derived from an EMBL/GenBank/DDBJ whole genome shotgun (WGS) entry which is preliminary data.</text>
</comment>
<gene>
    <name evidence="2" type="ORF">LXM24_17625</name>
</gene>
<keyword evidence="2" id="KW-0808">Transferase</keyword>
<evidence type="ECO:0000313" key="2">
    <source>
        <dbReference type="EMBL" id="MCF0041931.1"/>
    </source>
</evidence>
<dbReference type="Pfam" id="PF13847">
    <property type="entry name" value="Methyltransf_31"/>
    <property type="match status" value="1"/>
</dbReference>
<dbReference type="InterPro" id="IPR029063">
    <property type="entry name" value="SAM-dependent_MTases_sf"/>
</dbReference>
<dbReference type="Gene3D" id="3.40.50.150">
    <property type="entry name" value="Vaccinia Virus protein VP39"/>
    <property type="match status" value="1"/>
</dbReference>
<feature type="domain" description="Methyltransferase" evidence="1">
    <location>
        <begin position="30"/>
        <end position="160"/>
    </location>
</feature>
<dbReference type="Gene3D" id="1.10.150.290">
    <property type="entry name" value="S-adenosyl-L-methionine-dependent methyltransferases"/>
    <property type="match status" value="1"/>
</dbReference>
<reference evidence="2" key="1">
    <citation type="submission" date="2021-12" db="EMBL/GenBank/DDBJ databases">
        <title>Novel species in genus Dyadobacter.</title>
        <authorList>
            <person name="Ma C."/>
        </authorList>
    </citation>
    <scope>NUCLEOTIDE SEQUENCE</scope>
    <source>
        <strain evidence="2">CY399</strain>
    </source>
</reference>
<protein>
    <submittedName>
        <fullName evidence="2">Methyltransferase domain-containing protein</fullName>
    </submittedName>
</protein>
<dbReference type="Proteomes" id="UP001139700">
    <property type="component" value="Unassembled WGS sequence"/>
</dbReference>
<evidence type="ECO:0000259" key="1">
    <source>
        <dbReference type="Pfam" id="PF13847"/>
    </source>
</evidence>
<dbReference type="PANTHER" id="PTHR43861:SF1">
    <property type="entry name" value="TRANS-ACONITATE 2-METHYLTRANSFERASE"/>
    <property type="match status" value="1"/>
</dbReference>
<dbReference type="InterPro" id="IPR025714">
    <property type="entry name" value="Methyltranfer_dom"/>
</dbReference>
<keyword evidence="3" id="KW-1185">Reference proteome</keyword>
<dbReference type="AlphaFoldDB" id="A0A9X1TAM4"/>
<sequence>MAWNPEIYNKFKTERFAPFLDLVALIKIRRDMEVIDLGCGTGELTRKLADLLSGSRVLGIDSSDEMLDDARAFANEQVSFQKKSIEEGVGLESKWDLVFSNAAIQWVENHETLFSKIISNIKPGGQLVIQMPAQHHNVTNQMLLQLSEEEPFLKELAGFQSVSPVLNTEDYARILFENGGSEITVYEKIYPLVLKDSNAVFEWTSGTALLPYVQRLEGESRQQFIDEFKSRLRTKFPGSPAFYPFKRIILSALFE</sequence>
<name>A0A9X1TAM4_9BACT</name>
<dbReference type="PANTHER" id="PTHR43861">
    <property type="entry name" value="TRANS-ACONITATE 2-METHYLTRANSFERASE-RELATED"/>
    <property type="match status" value="1"/>
</dbReference>
<evidence type="ECO:0000313" key="3">
    <source>
        <dbReference type="Proteomes" id="UP001139700"/>
    </source>
</evidence>
<dbReference type="InterPro" id="IPR023149">
    <property type="entry name" value="Trans_acon_MeTrfase_C"/>
</dbReference>
<dbReference type="RefSeq" id="WP_234614731.1">
    <property type="nucleotide sequence ID" value="NZ_CP098806.1"/>
</dbReference>
<dbReference type="GO" id="GO:0032259">
    <property type="term" value="P:methylation"/>
    <property type="evidence" value="ECO:0007669"/>
    <property type="project" value="UniProtKB-KW"/>
</dbReference>
<proteinExistence type="predicted"/>
<keyword evidence="2" id="KW-0489">Methyltransferase</keyword>
<dbReference type="EMBL" id="JAJTTA010000002">
    <property type="protein sequence ID" value="MCF0041931.1"/>
    <property type="molecule type" value="Genomic_DNA"/>
</dbReference>